<gene>
    <name evidence="2" type="ORF">EV146_11434</name>
</gene>
<dbReference type="AlphaFoldDB" id="A0A4R2B1L6"/>
<dbReference type="RefSeq" id="WP_132011033.1">
    <property type="nucleotide sequence ID" value="NZ_JABUHM010000012.1"/>
</dbReference>
<feature type="region of interest" description="Disordered" evidence="1">
    <location>
        <begin position="57"/>
        <end position="104"/>
    </location>
</feature>
<name>A0A4R2B1L6_9BACI</name>
<feature type="compositionally biased region" description="Basic and acidic residues" evidence="1">
    <location>
        <begin position="74"/>
        <end position="91"/>
    </location>
</feature>
<keyword evidence="3" id="KW-1185">Reference proteome</keyword>
<reference evidence="2 3" key="1">
    <citation type="journal article" date="2015" name="Stand. Genomic Sci.">
        <title>Genomic Encyclopedia of Bacterial and Archaeal Type Strains, Phase III: the genomes of soil and plant-associated and newly described type strains.</title>
        <authorList>
            <person name="Whitman W.B."/>
            <person name="Woyke T."/>
            <person name="Klenk H.P."/>
            <person name="Zhou Y."/>
            <person name="Lilburn T.G."/>
            <person name="Beck B.J."/>
            <person name="De Vos P."/>
            <person name="Vandamme P."/>
            <person name="Eisen J.A."/>
            <person name="Garrity G."/>
            <person name="Hugenholtz P."/>
            <person name="Kyrpides N.C."/>
        </authorList>
    </citation>
    <scope>NUCLEOTIDE SEQUENCE [LARGE SCALE GENOMIC DNA]</scope>
    <source>
        <strain evidence="2 3">CV53</strain>
    </source>
</reference>
<dbReference type="EMBL" id="SLVV01000014">
    <property type="protein sequence ID" value="TCN20417.1"/>
    <property type="molecule type" value="Genomic_DNA"/>
</dbReference>
<organism evidence="2 3">
    <name type="scientific">Mesobacillus foraminis</name>
    <dbReference type="NCBI Taxonomy" id="279826"/>
    <lineage>
        <taxon>Bacteria</taxon>
        <taxon>Bacillati</taxon>
        <taxon>Bacillota</taxon>
        <taxon>Bacilli</taxon>
        <taxon>Bacillales</taxon>
        <taxon>Bacillaceae</taxon>
        <taxon>Mesobacillus</taxon>
    </lineage>
</organism>
<dbReference type="Proteomes" id="UP000295689">
    <property type="component" value="Unassembled WGS sequence"/>
</dbReference>
<proteinExistence type="predicted"/>
<evidence type="ECO:0000313" key="3">
    <source>
        <dbReference type="Proteomes" id="UP000295689"/>
    </source>
</evidence>
<evidence type="ECO:0000313" key="2">
    <source>
        <dbReference type="EMBL" id="TCN20417.1"/>
    </source>
</evidence>
<accession>A0A4R2B1L6</accession>
<sequence length="210" mass="23595">MATGKAEEKSNTAKALVKKGLIATEETSVGTLFTLTKYEEGQTGGFNDFFYPSVRGTVAERRENEGETNPVQNQEREKKAEMEKKEKKDDSIQALPKGQKEDAKKDGRIFTLTQKFVDLRSRGPALSAKDQNALERVAALEIPLDQLLAWMEEIQNHYGVQPILSMKYYHAAILTRMKDARTDAGRKAESLKERMARLEKQGNLMQGGKV</sequence>
<evidence type="ECO:0000256" key="1">
    <source>
        <dbReference type="SAM" id="MobiDB-lite"/>
    </source>
</evidence>
<protein>
    <submittedName>
        <fullName evidence="2">Uncharacterized protein</fullName>
    </submittedName>
</protein>
<comment type="caution">
    <text evidence="2">The sequence shown here is derived from an EMBL/GenBank/DDBJ whole genome shotgun (WGS) entry which is preliminary data.</text>
</comment>